<sequence>METEAGGRRPGSGSKKRKRAPLEAAAEGRAAGNQGPQPGAGEDEDEGAAEDRISQIPDAVLGEIVSLLPTKDGARTQVLASRWRHLWRSAPLNLDCGGLLPIPTHHSDLDRLVSRILAAHTGPGRRLCVPWRNGRKAAKLESWLRSPALDNLEELEFNNQSPGSLSRLPASASRFAATLRLVRIESCHLPDDTVQSLRFPQLKHLALVKVVISEGALASLILACPAMECLLLWYISGVRRARISSPRIRSIGVIALVGSNSMGMPNLDELVIENAPSLERLLHFNLRDDLRVSVIDAPKLETFCIVQNDRFSFGRIVEHVGADSPTTMARTVKILAFSVRFFSLDMIVDFMRLFPCLEKLYIQNKCNTLFRSMSRKKGPKNCWRRKHRNLDITCLDTHLKTIVLESYRGVLSEVNFATFFVLNARVLESMTFQVKNIDEEFIAKQQKLLQVENRASRGIEFHFTDDRCLRDFPDIRHVRDLDLTDPFVR</sequence>
<dbReference type="Proteomes" id="UP000019116">
    <property type="component" value="Chromosome 7D"/>
</dbReference>
<dbReference type="PANTHER" id="PTHR32141">
    <property type="match status" value="1"/>
</dbReference>
<dbReference type="Gramene" id="TraesRN7D0101230800.1">
    <property type="protein sequence ID" value="TraesRN7D0101230800.1"/>
    <property type="gene ID" value="TraesRN7D0101230800"/>
</dbReference>
<dbReference type="PANTHER" id="PTHR32141:SF123">
    <property type="entry name" value="F-BOX DOMAIN-CONTAINING PROTEIN"/>
    <property type="match status" value="1"/>
</dbReference>
<organism evidence="3">
    <name type="scientific">Triticum aestivum</name>
    <name type="common">Wheat</name>
    <dbReference type="NCBI Taxonomy" id="4565"/>
    <lineage>
        <taxon>Eukaryota</taxon>
        <taxon>Viridiplantae</taxon>
        <taxon>Streptophyta</taxon>
        <taxon>Embryophyta</taxon>
        <taxon>Tracheophyta</taxon>
        <taxon>Spermatophyta</taxon>
        <taxon>Magnoliopsida</taxon>
        <taxon>Liliopsida</taxon>
        <taxon>Poales</taxon>
        <taxon>Poaceae</taxon>
        <taxon>BOP clade</taxon>
        <taxon>Pooideae</taxon>
        <taxon>Triticodae</taxon>
        <taxon>Triticeae</taxon>
        <taxon>Triticinae</taxon>
        <taxon>Triticum</taxon>
    </lineage>
</organism>
<reference evidence="3" key="2">
    <citation type="submission" date="2018-10" db="UniProtKB">
        <authorList>
            <consortium name="EnsemblPlants"/>
        </authorList>
    </citation>
    <scope>IDENTIFICATION</scope>
</reference>
<dbReference type="Gramene" id="TraesCAD_scaffold_020977_01G000600.1">
    <property type="protein sequence ID" value="TraesCAD_scaffold_020977_01G000600.1"/>
    <property type="gene ID" value="TraesCAD_scaffold_020977_01G000600"/>
</dbReference>
<dbReference type="EnsemblPlants" id="TraesCS7D02G505000.1">
    <property type="protein sequence ID" value="TraesCS7D02G505000.1"/>
    <property type="gene ID" value="TraesCS7D02G505000"/>
</dbReference>
<evidence type="ECO:0000259" key="2">
    <source>
        <dbReference type="SMART" id="SM00579"/>
    </source>
</evidence>
<evidence type="ECO:0000313" key="3">
    <source>
        <dbReference type="EnsemblPlants" id="TraesCS7D02G505000.1"/>
    </source>
</evidence>
<dbReference type="KEGG" id="taes:123169625"/>
<dbReference type="InterPro" id="IPR032675">
    <property type="entry name" value="LRR_dom_sf"/>
</dbReference>
<dbReference type="InterPro" id="IPR055411">
    <property type="entry name" value="LRR_FXL15/At3g58940/PEG3-like"/>
</dbReference>
<dbReference type="AlphaFoldDB" id="A0A3B6TYC4"/>
<dbReference type="Gramene" id="TraesSYM7D03G04534330.1">
    <property type="protein sequence ID" value="TraesSYM7D03G04534330.1"/>
    <property type="gene ID" value="TraesSYM7D03G04534330"/>
</dbReference>
<dbReference type="STRING" id="4565.A0A3B6TYC4"/>
<dbReference type="RefSeq" id="XP_044443429.1">
    <property type="nucleotide sequence ID" value="XM_044587494.1"/>
</dbReference>
<dbReference type="Gramene" id="TraesSTA7D03G04473550.1">
    <property type="protein sequence ID" value="TraesSTA7D03G04473550.1"/>
    <property type="gene ID" value="TraesSTA7D03G04473550"/>
</dbReference>
<name>A0A3B6TYC4_WHEAT</name>
<dbReference type="Gramene" id="TraesCLE_scaffold_012418_01G000300.1">
    <property type="protein sequence ID" value="TraesCLE_scaffold_012418_01G000300.1"/>
    <property type="gene ID" value="TraesCLE_scaffold_012418_01G000300"/>
</dbReference>
<dbReference type="Gramene" id="TraesROB_scaffold_005728_01G000300.1">
    <property type="protein sequence ID" value="TraesROB_scaffold_005728_01G000300.1"/>
    <property type="gene ID" value="TraesROB_scaffold_005728_01G000300"/>
</dbReference>
<dbReference type="InterPro" id="IPR055302">
    <property type="entry name" value="F-box_dom-containing"/>
</dbReference>
<dbReference type="Gramene" id="TraesWEE_scaffold_010903_01G000600.1">
    <property type="protein sequence ID" value="TraesWEE_scaffold_010903_01G000600.1"/>
    <property type="gene ID" value="TraesWEE_scaffold_010903_01G000600"/>
</dbReference>
<dbReference type="Gene3D" id="3.80.10.10">
    <property type="entry name" value="Ribonuclease Inhibitor"/>
    <property type="match status" value="1"/>
</dbReference>
<proteinExistence type="predicted"/>
<dbReference type="SUPFAM" id="SSF81383">
    <property type="entry name" value="F-box domain"/>
    <property type="match status" value="1"/>
</dbReference>
<dbReference type="Gramene" id="TraesCS7D02G505000.1">
    <property type="protein sequence ID" value="TraesCS7D02G505000.1"/>
    <property type="gene ID" value="TraesCS7D02G505000"/>
</dbReference>
<feature type="domain" description="FBD" evidence="2">
    <location>
        <begin position="393"/>
        <end position="464"/>
    </location>
</feature>
<dbReference type="Gramene" id="TraesLAC7D03G04427400.1">
    <property type="protein sequence ID" value="TraesLAC7D03G04427400.1"/>
    <property type="gene ID" value="TraesLAC7D03G04427400"/>
</dbReference>
<dbReference type="CDD" id="cd22160">
    <property type="entry name" value="F-box_AtFBL13-like"/>
    <property type="match status" value="1"/>
</dbReference>
<dbReference type="OrthoDB" id="1939276at2759"/>
<reference evidence="3" key="1">
    <citation type="submission" date="2018-08" db="EMBL/GenBank/DDBJ databases">
        <authorList>
            <person name="Rossello M."/>
        </authorList>
    </citation>
    <scope>NUCLEOTIDE SEQUENCE [LARGE SCALE GENOMIC DNA]</scope>
    <source>
        <strain evidence="3">cv. Chinese Spring</strain>
    </source>
</reference>
<keyword evidence="4" id="KW-1185">Reference proteome</keyword>
<dbReference type="SMART" id="SM00579">
    <property type="entry name" value="FBD"/>
    <property type="match status" value="1"/>
</dbReference>
<feature type="compositionally biased region" description="Low complexity" evidence="1">
    <location>
        <begin position="22"/>
        <end position="40"/>
    </location>
</feature>
<dbReference type="GeneID" id="123169625"/>
<evidence type="ECO:0000313" key="4">
    <source>
        <dbReference type="Proteomes" id="UP000019116"/>
    </source>
</evidence>
<dbReference type="InterPro" id="IPR006566">
    <property type="entry name" value="FBD"/>
</dbReference>
<accession>A0A3B6TYC4</accession>
<dbReference type="SUPFAM" id="SSF52047">
    <property type="entry name" value="RNI-like"/>
    <property type="match status" value="1"/>
</dbReference>
<dbReference type="Gramene" id="TraesCS7D03G1195600.1">
    <property type="protein sequence ID" value="TraesCS7D03G1195600.1.CDS"/>
    <property type="gene ID" value="TraesCS7D03G1195600"/>
</dbReference>
<dbReference type="Gramene" id="TraesJUL7D03G04524470.1">
    <property type="protein sequence ID" value="TraesJUL7D03G04524470.1"/>
    <property type="gene ID" value="TraesJUL7D03G04524470"/>
</dbReference>
<dbReference type="Pfam" id="PF08387">
    <property type="entry name" value="FBD"/>
    <property type="match status" value="1"/>
</dbReference>
<dbReference type="OMA" id="INFMKCF"/>
<feature type="region of interest" description="Disordered" evidence="1">
    <location>
        <begin position="1"/>
        <end position="49"/>
    </location>
</feature>
<dbReference type="InterPro" id="IPR036047">
    <property type="entry name" value="F-box-like_dom_sf"/>
</dbReference>
<protein>
    <recommendedName>
        <fullName evidence="2">FBD domain-containing protein</fullName>
    </recommendedName>
</protein>
<gene>
    <name evidence="3" type="primary">LOC123169625</name>
</gene>
<dbReference type="Pfam" id="PF24758">
    <property type="entry name" value="LRR_At5g56370"/>
    <property type="match status" value="1"/>
</dbReference>
<dbReference type="InterPro" id="IPR053781">
    <property type="entry name" value="F-box_AtFBL13-like"/>
</dbReference>
<evidence type="ECO:0000256" key="1">
    <source>
        <dbReference type="SAM" id="MobiDB-lite"/>
    </source>
</evidence>